<dbReference type="EMBL" id="JBBMFK010000002">
    <property type="protein sequence ID" value="MEQ2442158.1"/>
    <property type="molecule type" value="Genomic_DNA"/>
</dbReference>
<accession>A0ABV1E4D2</accession>
<dbReference type="RefSeq" id="WP_294519129.1">
    <property type="nucleotide sequence ID" value="NZ_JBBMFK010000002.1"/>
</dbReference>
<reference evidence="1 2" key="1">
    <citation type="submission" date="2024-03" db="EMBL/GenBank/DDBJ databases">
        <title>Human intestinal bacterial collection.</title>
        <authorList>
            <person name="Pauvert C."/>
            <person name="Hitch T.C.A."/>
            <person name="Clavel T."/>
        </authorList>
    </citation>
    <scope>NUCLEOTIDE SEQUENCE [LARGE SCALE GENOMIC DNA]</scope>
    <source>
        <strain evidence="1 2">CLA-AP-H29</strain>
    </source>
</reference>
<dbReference type="Proteomes" id="UP001464378">
    <property type="component" value="Unassembled WGS sequence"/>
</dbReference>
<organism evidence="1 2">
    <name type="scientific">Pseudoflavonifractor intestinihominis</name>
    <dbReference type="NCBI Taxonomy" id="3133171"/>
    <lineage>
        <taxon>Bacteria</taxon>
        <taxon>Bacillati</taxon>
        <taxon>Bacillota</taxon>
        <taxon>Clostridia</taxon>
        <taxon>Eubacteriales</taxon>
        <taxon>Oscillospiraceae</taxon>
        <taxon>Pseudoflavonifractor</taxon>
    </lineage>
</organism>
<protein>
    <submittedName>
        <fullName evidence="1">Uncharacterized protein</fullName>
    </submittedName>
</protein>
<proteinExistence type="predicted"/>
<keyword evidence="2" id="KW-1185">Reference proteome</keyword>
<gene>
    <name evidence="1" type="ORF">WMO64_01590</name>
</gene>
<name>A0ABV1E4D2_9FIRM</name>
<comment type="caution">
    <text evidence="1">The sequence shown here is derived from an EMBL/GenBank/DDBJ whole genome shotgun (WGS) entry which is preliminary data.</text>
</comment>
<evidence type="ECO:0000313" key="1">
    <source>
        <dbReference type="EMBL" id="MEQ2442158.1"/>
    </source>
</evidence>
<sequence length="51" mass="6028">MELLEQCQQWFEQDEAQKVIDTLEAIPAEERTPELDSELAKAYIMSRCLRQ</sequence>
<evidence type="ECO:0000313" key="2">
    <source>
        <dbReference type="Proteomes" id="UP001464378"/>
    </source>
</evidence>